<evidence type="ECO:0000256" key="7">
    <source>
        <dbReference type="ARBA" id="ARBA00023797"/>
    </source>
</evidence>
<reference evidence="11 12" key="1">
    <citation type="journal article" date="2016" name="BMC Genomics">
        <title>Comparative genomics reveals Cyclospora cayetanensis possesses coccidia-like metabolism and invasion components but unique surface antigens.</title>
        <authorList>
            <person name="Liu S."/>
            <person name="Wang L."/>
            <person name="Zheng H."/>
            <person name="Xu Z."/>
            <person name="Roellig D.M."/>
            <person name="Li N."/>
            <person name="Frace M.A."/>
            <person name="Tang K."/>
            <person name="Arrowood M.J."/>
            <person name="Moss D.M."/>
            <person name="Zhang L."/>
            <person name="Feng Y."/>
            <person name="Xiao L."/>
        </authorList>
    </citation>
    <scope>NUCLEOTIDE SEQUENCE [LARGE SCALE GENOMIC DNA]</scope>
    <source>
        <strain evidence="11 12">CHN_HEN01</strain>
    </source>
</reference>
<keyword evidence="12" id="KW-1185">Reference proteome</keyword>
<dbReference type="SUPFAM" id="SSF52343">
    <property type="entry name" value="Ferredoxin reductase-like, C-terminal NADP-linked domain"/>
    <property type="match status" value="1"/>
</dbReference>
<evidence type="ECO:0000256" key="1">
    <source>
        <dbReference type="ARBA" id="ARBA00001917"/>
    </source>
</evidence>
<dbReference type="VEuPathDB" id="ToxoDB:LOC34620407"/>
<dbReference type="GO" id="GO:0010181">
    <property type="term" value="F:FMN binding"/>
    <property type="evidence" value="ECO:0007669"/>
    <property type="project" value="TreeGrafter"/>
</dbReference>
<keyword evidence="3" id="KW-0285">Flavoprotein</keyword>
<comment type="cofactor">
    <cofactor evidence="2">
        <name>FAD</name>
        <dbReference type="ChEBI" id="CHEBI:57692"/>
    </cofactor>
</comment>
<name>A0A1D3CY29_9EIME</name>
<gene>
    <name evidence="11" type="ORF">cyc_03766</name>
</gene>
<feature type="compositionally biased region" description="Basic and acidic residues" evidence="8">
    <location>
        <begin position="288"/>
        <end position="311"/>
    </location>
</feature>
<evidence type="ECO:0000313" key="12">
    <source>
        <dbReference type="Proteomes" id="UP000095192"/>
    </source>
</evidence>
<dbReference type="Gene3D" id="1.20.990.10">
    <property type="entry name" value="NADPH-cytochrome p450 Reductase, Chain A, domain 3"/>
    <property type="match status" value="1"/>
</dbReference>
<feature type="domain" description="Rab3-GAP regulatory subunit N-terminal" evidence="10">
    <location>
        <begin position="349"/>
        <end position="549"/>
    </location>
</feature>
<comment type="cofactor">
    <cofactor evidence="1">
        <name>FMN</name>
        <dbReference type="ChEBI" id="CHEBI:58210"/>
    </cofactor>
</comment>
<evidence type="ECO:0000256" key="3">
    <source>
        <dbReference type="ARBA" id="ARBA00022630"/>
    </source>
</evidence>
<feature type="domain" description="Sulfite reductase [NADPH] flavoprotein alpha-component-like FAD-binding" evidence="9">
    <location>
        <begin position="921"/>
        <end position="1067"/>
    </location>
</feature>
<dbReference type="Proteomes" id="UP000095192">
    <property type="component" value="Unassembled WGS sequence"/>
</dbReference>
<feature type="region of interest" description="Disordered" evidence="8">
    <location>
        <begin position="407"/>
        <end position="429"/>
    </location>
</feature>
<proteinExistence type="predicted"/>
<dbReference type="Pfam" id="PF14655">
    <property type="entry name" value="RAB3GAP2_N"/>
    <property type="match status" value="1"/>
</dbReference>
<dbReference type="VEuPathDB" id="ToxoDB:cyc_03766"/>
<protein>
    <recommendedName>
        <fullName evidence="7">NADPH--hemoprotein reductase</fullName>
        <ecNumber evidence="7">1.6.2.4</ecNumber>
    </recommendedName>
</protein>
<dbReference type="Gene3D" id="3.40.50.80">
    <property type="entry name" value="Nucleotide-binding domain of ferredoxin-NADP reductase (FNR) module"/>
    <property type="match status" value="1"/>
</dbReference>
<dbReference type="SUPFAM" id="SSF63380">
    <property type="entry name" value="Riboflavin synthase domain-like"/>
    <property type="match status" value="1"/>
</dbReference>
<feature type="region of interest" description="Disordered" evidence="8">
    <location>
        <begin position="639"/>
        <end position="660"/>
    </location>
</feature>
<feature type="compositionally biased region" description="Polar residues" evidence="8">
    <location>
        <begin position="407"/>
        <end position="416"/>
    </location>
</feature>
<evidence type="ECO:0000256" key="2">
    <source>
        <dbReference type="ARBA" id="ARBA00001974"/>
    </source>
</evidence>
<dbReference type="SUPFAM" id="SSF52218">
    <property type="entry name" value="Flavoproteins"/>
    <property type="match status" value="1"/>
</dbReference>
<dbReference type="InParanoid" id="A0A1D3CY29"/>
<dbReference type="InterPro" id="IPR039261">
    <property type="entry name" value="FNR_nucleotide-bd"/>
</dbReference>
<organism evidence="11 12">
    <name type="scientific">Cyclospora cayetanensis</name>
    <dbReference type="NCBI Taxonomy" id="88456"/>
    <lineage>
        <taxon>Eukaryota</taxon>
        <taxon>Sar</taxon>
        <taxon>Alveolata</taxon>
        <taxon>Apicomplexa</taxon>
        <taxon>Conoidasida</taxon>
        <taxon>Coccidia</taxon>
        <taxon>Eucoccidiorida</taxon>
        <taxon>Eimeriorina</taxon>
        <taxon>Eimeriidae</taxon>
        <taxon>Cyclospora</taxon>
    </lineage>
</organism>
<dbReference type="PANTHER" id="PTHR19384">
    <property type="entry name" value="NITRIC OXIDE SYNTHASE-RELATED"/>
    <property type="match status" value="1"/>
</dbReference>
<dbReference type="InterPro" id="IPR032839">
    <property type="entry name" value="RAB3GAP_N"/>
</dbReference>
<evidence type="ECO:0000259" key="9">
    <source>
        <dbReference type="Pfam" id="PF00667"/>
    </source>
</evidence>
<evidence type="ECO:0000256" key="4">
    <source>
        <dbReference type="ARBA" id="ARBA00022827"/>
    </source>
</evidence>
<dbReference type="InterPro" id="IPR029039">
    <property type="entry name" value="Flavoprotein-like_sf"/>
</dbReference>
<feature type="compositionally biased region" description="Polar residues" evidence="8">
    <location>
        <begin position="865"/>
        <end position="875"/>
    </location>
</feature>
<feature type="compositionally biased region" description="Polar residues" evidence="8">
    <location>
        <begin position="800"/>
        <end position="823"/>
    </location>
</feature>
<comment type="caution">
    <text evidence="11">The sequence shown here is derived from an EMBL/GenBank/DDBJ whole genome shotgun (WGS) entry which is preliminary data.</text>
</comment>
<dbReference type="AlphaFoldDB" id="A0A1D3CY29"/>
<feature type="region of interest" description="Disordered" evidence="8">
    <location>
        <begin position="276"/>
        <end position="345"/>
    </location>
</feature>
<dbReference type="Pfam" id="PF00667">
    <property type="entry name" value="FAD_binding_1"/>
    <property type="match status" value="1"/>
</dbReference>
<dbReference type="InterPro" id="IPR023173">
    <property type="entry name" value="NADPH_Cyt_P450_Rdtase_alpha"/>
</dbReference>
<evidence type="ECO:0000256" key="6">
    <source>
        <dbReference type="ARBA" id="ARBA00023002"/>
    </source>
</evidence>
<dbReference type="GO" id="GO:0050660">
    <property type="term" value="F:flavin adenine dinucleotide binding"/>
    <property type="evidence" value="ECO:0007669"/>
    <property type="project" value="TreeGrafter"/>
</dbReference>
<dbReference type="Gene3D" id="3.40.50.360">
    <property type="match status" value="1"/>
</dbReference>
<feature type="region of interest" description="Disordered" evidence="8">
    <location>
        <begin position="800"/>
        <end position="827"/>
    </location>
</feature>
<dbReference type="GO" id="GO:0003958">
    <property type="term" value="F:NADPH-hemoprotein reductase activity"/>
    <property type="evidence" value="ECO:0007669"/>
    <property type="project" value="UniProtKB-EC"/>
</dbReference>
<sequence length="1278" mass="137280">MCNNQNMMPDLKEANNGPASLKKLHLKPATQDIGSAGAAMGGTRLLRLHRLSSQTLPQSSGSEASLVLTAGAAAQEEPAGVAHDSAQVEAAAGAAGLFGGGSAAPDCAAVYILPHCIDSPTNFPSDGGHLAEALAGAPLSEETQSYIPAGKSSSGCCREGHSVYLCVHLPNERGLRCMRWNGAIQQNENDQAQLSHSWRVEMPEQLGKASVACVRWLELERGHLGLLIGTVRLDARGYTVGAAVFVGAVAAVAADPSPPTAAASRELRDTLQLLEEMPQQDAGGSQQRRKEEEERGDARGEAFSRDSDPAHSCRRRTPPSLAISKTRHQRSPSPQRRPSSPRPLPHHEQQLVLAAGANPLLSLHSLVLADSQETPRLTFFAVSAATAAGKLAAAAARGALSLLMPHTGTQQRQQEQPAKEAARRSRGTAEPPVIVNAPLLQSGWHDSQREALSLRPCPWNPFVAALSDSLGRVSMISVTSLLPIWMVKGYRTAQLAWLRRFPLKCTYSEAAASATATRAARLSGGLLVLAPKRGMLELFSGASQERLAVALNGQVKAAIEHKPFVPQPRSLTAEARMYIHFGTETGTAENISELLAARLRALQGPPSVTIFDLEKQHLLNGEHPHALFPQDFSPSGFLLPSSDGGESTSEGAGLHSDSRNDNGPLALRVLVLATHGEGDATESARRFEDWVGPIRKQLQQPVALSDSWLLEPSRFTTLLIATVVGLCSSNYRSTYNAMASRTYKSLRKACRMQEQLAALAAESSSCNGSSSGKVELQQLLRQLLPEEIPRVVGALGVKRSSLSTAEQTTPEHTTSDAQSSEAATSEAVDAPGLEAVRLWLSQHKAPTVVTLKADRRGNKGGEGASLQQTPQQRPASKSARFFFSMVPLPLLRTTDLMKRERLLSIPEATSAEVEAAGVECRELEFDLSQAPRLRCQTADTLYVLPRNPPQEVLWWFDFLGIEKRGLALEDFIHFADEAVPFPTPCTVEDALALYCGFALPSRAELAVYAQFATDPDQRSQWLRLTTDPKVCSDFESRISSLASRFVGYAAMLDDAMHCSPATSLFLQVSEGVPPSFSADATAMTLPQCLLCISMLRHLYLCVSPLRLPLGIRPFGSLEAIPSGVHEGLCSSYLLNLKQKVAVDESGEAPPAVLCCCRPSAFKLPSKEDRPLILVAAGTGKISARGCRALCFACLDTSLAGVPCDRKVYVQHKVVEEGQLVWGLLRAGAAVFVCGRPAMGKAVQEALLSVAASQIGQQKAEAFIKRLHDSGLYTEELWD</sequence>
<evidence type="ECO:0000313" key="11">
    <source>
        <dbReference type="EMBL" id="OEH76092.1"/>
    </source>
</evidence>
<accession>A0A1D3CY29</accession>
<keyword evidence="4" id="KW-0274">FAD</keyword>
<feature type="region of interest" description="Disordered" evidence="8">
    <location>
        <begin position="850"/>
        <end position="877"/>
    </location>
</feature>
<dbReference type="EC" id="1.6.2.4" evidence="7"/>
<evidence type="ECO:0000259" key="10">
    <source>
        <dbReference type="Pfam" id="PF14655"/>
    </source>
</evidence>
<dbReference type="InterPro" id="IPR017938">
    <property type="entry name" value="Riboflavin_synthase-like_b-brl"/>
</dbReference>
<dbReference type="EMBL" id="JROU02001538">
    <property type="protein sequence ID" value="OEH76092.1"/>
    <property type="molecule type" value="Genomic_DNA"/>
</dbReference>
<dbReference type="PANTHER" id="PTHR19384:SF17">
    <property type="entry name" value="NADPH--CYTOCHROME P450 REDUCTASE"/>
    <property type="match status" value="1"/>
</dbReference>
<keyword evidence="6" id="KW-0560">Oxidoreductase</keyword>
<dbReference type="GO" id="GO:0005829">
    <property type="term" value="C:cytosol"/>
    <property type="evidence" value="ECO:0007669"/>
    <property type="project" value="TreeGrafter"/>
</dbReference>
<keyword evidence="5" id="KW-0521">NADP</keyword>
<dbReference type="InterPro" id="IPR003097">
    <property type="entry name" value="CysJ-like_FAD-binding"/>
</dbReference>
<evidence type="ECO:0000256" key="8">
    <source>
        <dbReference type="SAM" id="MobiDB-lite"/>
    </source>
</evidence>
<evidence type="ECO:0000256" key="5">
    <source>
        <dbReference type="ARBA" id="ARBA00022857"/>
    </source>
</evidence>